<accession>A0A445AIF9</accession>
<feature type="compositionally biased region" description="Basic and acidic residues" evidence="1">
    <location>
        <begin position="42"/>
        <end position="53"/>
    </location>
</feature>
<protein>
    <submittedName>
        <fullName evidence="2">Uncharacterized protein</fullName>
    </submittedName>
</protein>
<gene>
    <name evidence="2" type="ORF">Ahy_B02g060399</name>
</gene>
<reference evidence="2 3" key="1">
    <citation type="submission" date="2019-01" db="EMBL/GenBank/DDBJ databases">
        <title>Sequencing of cultivated peanut Arachis hypogaea provides insights into genome evolution and oil improvement.</title>
        <authorList>
            <person name="Chen X."/>
        </authorList>
    </citation>
    <scope>NUCLEOTIDE SEQUENCE [LARGE SCALE GENOMIC DNA]</scope>
    <source>
        <strain evidence="3">cv. Fuhuasheng</strain>
        <tissue evidence="2">Leaves</tissue>
    </source>
</reference>
<evidence type="ECO:0000256" key="1">
    <source>
        <dbReference type="SAM" id="MobiDB-lite"/>
    </source>
</evidence>
<sequence length="171" mass="19175">MMVVRVETQSQIEALSIVSIQVYVPLYQTTPVSAIELSPAKSPREKISEKRIEITPQPPKPDESTPTVPPTPSKITIKFDFQYHSSILILIVRYMSTRSNPTPEDAAALMMMARTASYIPKEGLMLLFSLGLTDSSQEEVATQEEQREKSLETPKLIEQLEELVKKLQTVG</sequence>
<dbReference type="Proteomes" id="UP000289738">
    <property type="component" value="Chromosome B02"/>
</dbReference>
<name>A0A445AIF9_ARAHY</name>
<feature type="region of interest" description="Disordered" evidence="1">
    <location>
        <begin position="39"/>
        <end position="71"/>
    </location>
</feature>
<comment type="caution">
    <text evidence="2">The sequence shown here is derived from an EMBL/GenBank/DDBJ whole genome shotgun (WGS) entry which is preliminary data.</text>
</comment>
<evidence type="ECO:0000313" key="3">
    <source>
        <dbReference type="Proteomes" id="UP000289738"/>
    </source>
</evidence>
<proteinExistence type="predicted"/>
<dbReference type="EMBL" id="SDMP01000012">
    <property type="protein sequence ID" value="RYR26211.1"/>
    <property type="molecule type" value="Genomic_DNA"/>
</dbReference>
<evidence type="ECO:0000313" key="2">
    <source>
        <dbReference type="EMBL" id="RYR26211.1"/>
    </source>
</evidence>
<organism evidence="2 3">
    <name type="scientific">Arachis hypogaea</name>
    <name type="common">Peanut</name>
    <dbReference type="NCBI Taxonomy" id="3818"/>
    <lineage>
        <taxon>Eukaryota</taxon>
        <taxon>Viridiplantae</taxon>
        <taxon>Streptophyta</taxon>
        <taxon>Embryophyta</taxon>
        <taxon>Tracheophyta</taxon>
        <taxon>Spermatophyta</taxon>
        <taxon>Magnoliopsida</taxon>
        <taxon>eudicotyledons</taxon>
        <taxon>Gunneridae</taxon>
        <taxon>Pentapetalae</taxon>
        <taxon>rosids</taxon>
        <taxon>fabids</taxon>
        <taxon>Fabales</taxon>
        <taxon>Fabaceae</taxon>
        <taxon>Papilionoideae</taxon>
        <taxon>50 kb inversion clade</taxon>
        <taxon>dalbergioids sensu lato</taxon>
        <taxon>Dalbergieae</taxon>
        <taxon>Pterocarpus clade</taxon>
        <taxon>Arachis</taxon>
    </lineage>
</organism>
<keyword evidence="3" id="KW-1185">Reference proteome</keyword>
<dbReference type="AlphaFoldDB" id="A0A445AIF9"/>